<dbReference type="AlphaFoldDB" id="A0A8J3Y1W4"/>
<dbReference type="EMBL" id="BOOR01000081">
    <property type="protein sequence ID" value="GII59241.1"/>
    <property type="molecule type" value="Genomic_DNA"/>
</dbReference>
<keyword evidence="3" id="KW-1185">Reference proteome</keyword>
<gene>
    <name evidence="2" type="ORF">Pth03_76300</name>
</gene>
<name>A0A8J3Y1W4_9ACTN</name>
<protein>
    <submittedName>
        <fullName evidence="2">Uncharacterized protein</fullName>
    </submittedName>
</protein>
<organism evidence="2 3">
    <name type="scientific">Planotetraspora thailandica</name>
    <dbReference type="NCBI Taxonomy" id="487172"/>
    <lineage>
        <taxon>Bacteria</taxon>
        <taxon>Bacillati</taxon>
        <taxon>Actinomycetota</taxon>
        <taxon>Actinomycetes</taxon>
        <taxon>Streptosporangiales</taxon>
        <taxon>Streptosporangiaceae</taxon>
        <taxon>Planotetraspora</taxon>
    </lineage>
</organism>
<accession>A0A8J3Y1W4</accession>
<evidence type="ECO:0000313" key="3">
    <source>
        <dbReference type="Proteomes" id="UP000605992"/>
    </source>
</evidence>
<sequence>MSGLRTRLAGGEGWLPPGARLTGREETTIIEVSMARTPEEAHAYARGWFARAFQPRRWCFVLAQEAELDPVEDADLLRELGERDGWVAHGVEWIGEGDPRPAGS</sequence>
<evidence type="ECO:0000313" key="2">
    <source>
        <dbReference type="EMBL" id="GII59241.1"/>
    </source>
</evidence>
<proteinExistence type="predicted"/>
<comment type="caution">
    <text evidence="2">The sequence shown here is derived from an EMBL/GenBank/DDBJ whole genome shotgun (WGS) entry which is preliminary data.</text>
</comment>
<feature type="region of interest" description="Disordered" evidence="1">
    <location>
        <begin position="1"/>
        <end position="20"/>
    </location>
</feature>
<dbReference type="Proteomes" id="UP000605992">
    <property type="component" value="Unassembled WGS sequence"/>
</dbReference>
<evidence type="ECO:0000256" key="1">
    <source>
        <dbReference type="SAM" id="MobiDB-lite"/>
    </source>
</evidence>
<reference evidence="2" key="1">
    <citation type="submission" date="2021-01" db="EMBL/GenBank/DDBJ databases">
        <title>Whole genome shotgun sequence of Planotetraspora thailandica NBRC 104271.</title>
        <authorList>
            <person name="Komaki H."/>
            <person name="Tamura T."/>
        </authorList>
    </citation>
    <scope>NUCLEOTIDE SEQUENCE</scope>
    <source>
        <strain evidence="2">NBRC 104271</strain>
    </source>
</reference>
<dbReference type="RefSeq" id="WP_203949303.1">
    <property type="nucleotide sequence ID" value="NZ_BOOR01000081.1"/>
</dbReference>